<evidence type="ECO:0000259" key="1">
    <source>
        <dbReference type="Pfam" id="PF12708"/>
    </source>
</evidence>
<dbReference type="InterPro" id="IPR024535">
    <property type="entry name" value="RHGA/B-epi-like_pectate_lyase"/>
</dbReference>
<name>A0A841N8N0_9FLAO</name>
<comment type="caution">
    <text evidence="2">The sequence shown here is derived from an EMBL/GenBank/DDBJ whole genome shotgun (WGS) entry which is preliminary data.</text>
</comment>
<gene>
    <name evidence="2" type="ORF">HNP36_002509</name>
</gene>
<dbReference type="SUPFAM" id="SSF51126">
    <property type="entry name" value="Pectin lyase-like"/>
    <property type="match status" value="1"/>
</dbReference>
<dbReference type="InterPro" id="IPR012334">
    <property type="entry name" value="Pectin_lyas_fold"/>
</dbReference>
<dbReference type="InterPro" id="IPR011050">
    <property type="entry name" value="Pectin_lyase_fold/virulence"/>
</dbReference>
<accession>A0A841N8N0</accession>
<dbReference type="Pfam" id="PF12708">
    <property type="entry name" value="Pect-lyase_RHGA_epim"/>
    <property type="match status" value="1"/>
</dbReference>
<keyword evidence="3" id="KW-1185">Reference proteome</keyword>
<evidence type="ECO:0000313" key="2">
    <source>
        <dbReference type="EMBL" id="MBB6371433.1"/>
    </source>
</evidence>
<organism evidence="2 3">
    <name type="scientific">Chryseobacterium shigense</name>
    <dbReference type="NCBI Taxonomy" id="297244"/>
    <lineage>
        <taxon>Bacteria</taxon>
        <taxon>Pseudomonadati</taxon>
        <taxon>Bacteroidota</taxon>
        <taxon>Flavobacteriia</taxon>
        <taxon>Flavobacteriales</taxon>
        <taxon>Weeksellaceae</taxon>
        <taxon>Chryseobacterium group</taxon>
        <taxon>Chryseobacterium</taxon>
    </lineage>
</organism>
<dbReference type="Gene3D" id="2.160.20.10">
    <property type="entry name" value="Single-stranded right-handed beta-helix, Pectin lyase-like"/>
    <property type="match status" value="1"/>
</dbReference>
<reference evidence="2 3" key="1">
    <citation type="submission" date="2020-08" db="EMBL/GenBank/DDBJ databases">
        <title>Functional genomics of gut bacteria from endangered species of beetles.</title>
        <authorList>
            <person name="Carlos-Shanley C."/>
        </authorList>
    </citation>
    <scope>NUCLEOTIDE SEQUENCE [LARGE SCALE GENOMIC DNA]</scope>
    <source>
        <strain evidence="2 3">S00136</strain>
    </source>
</reference>
<dbReference type="RefSeq" id="WP_184163846.1">
    <property type="nucleotide sequence ID" value="NZ_JACHLC010000002.1"/>
</dbReference>
<feature type="domain" description="Rhamnogalacturonase A/B/Epimerase-like pectate lyase" evidence="1">
    <location>
        <begin position="74"/>
        <end position="329"/>
    </location>
</feature>
<protein>
    <recommendedName>
        <fullName evidence="1">Rhamnogalacturonase A/B/Epimerase-like pectate lyase domain-containing protein</fullName>
    </recommendedName>
</protein>
<dbReference type="AlphaFoldDB" id="A0A841N8N0"/>
<sequence>MIYTNDFFSIGSTFPSDDFVQLVDSNTLENVNYIKTTTWIDGTSMDDSKKDSAIYRKKGTEYYVRDVIFRENTINVKWFGAKGNLNKEDVGDDDTAAFLEAIKTATKIFPTRHDSNAQFGGFTLYIPNGKYKLTETLVLPHNTTLLGESKKGVIIHQQNPKANVTNITGRDPITQVVSMSESVIIKNITFSQGGIVLQGASDSIIDDVTVTRLWGEVTDSYGNISSTGLSIKLPVNLKISNFIVKNSSGVGILYEDSAGTGPSTTVTFNNIWVKGCKTGMLINGLLTGSHGILTSWINNSIFEYNETGVEIKGITRNLSFRDIHFEQNKKYALIASESASFSLENIWADGLTAGMANTNDFLIKYNAGLTSNNIVHLKNLFIESGMLVEDNYEGTVYVDGFVNDFKYYDQNIKIYKTFDDIGPNYKRPIAPISGYQFYNSGHSKPEFFDGGSWRNADGMNADLKRYGTTSERPSNNLDYGFTYFDLTIDKPIYWQGTKWVKADGTNA</sequence>
<evidence type="ECO:0000313" key="3">
    <source>
        <dbReference type="Proteomes" id="UP000589738"/>
    </source>
</evidence>
<proteinExistence type="predicted"/>
<dbReference type="Proteomes" id="UP000589738">
    <property type="component" value="Unassembled WGS sequence"/>
</dbReference>
<dbReference type="EMBL" id="JACHLC010000002">
    <property type="protein sequence ID" value="MBB6371433.1"/>
    <property type="molecule type" value="Genomic_DNA"/>
</dbReference>